<feature type="compositionally biased region" description="Basic and acidic residues" evidence="1">
    <location>
        <begin position="167"/>
        <end position="183"/>
    </location>
</feature>
<name>A0ABP0M9D4_9DINO</name>
<accession>A0ABP0M9D4</accession>
<feature type="region of interest" description="Disordered" evidence="1">
    <location>
        <begin position="123"/>
        <end position="273"/>
    </location>
</feature>
<feature type="compositionally biased region" description="Acidic residues" evidence="1">
    <location>
        <begin position="243"/>
        <end position="255"/>
    </location>
</feature>
<feature type="compositionally biased region" description="Polar residues" evidence="1">
    <location>
        <begin position="328"/>
        <end position="339"/>
    </location>
</feature>
<sequence length="339" mass="36665">MANEQALVLALGCSGFCVVICAGICCCHDFSRRSRLRELAHAGPALEVEATEPKLNRILLTGYQAPIRRLDPFASRKAQGNNVQPNYAKVTSAADDDLDHLARAYGSLAAEIDPEDRLKLLSARGSRRGSRSSKDSEATLRKAARSLETESGQAPSRSQNVEVDPASLRDGKAKDPTANRTTHDVPPQILGRQVPTTGVEAPRERETRPRAQRETTSDALMKHIELPPPASAAPAAAVVPDDVSQDTETESETDASDTPREKDAKEERTCGRDAKFDALDAELAEHLEQDQQLDPSSLKRTLHASVKGLPKSKTKSSGKDRKKLHSAKPSNSATVVSRV</sequence>
<evidence type="ECO:0000256" key="1">
    <source>
        <dbReference type="SAM" id="MobiDB-lite"/>
    </source>
</evidence>
<feature type="compositionally biased region" description="Basic residues" evidence="1">
    <location>
        <begin position="310"/>
        <end position="326"/>
    </location>
</feature>
<keyword evidence="3" id="KW-1185">Reference proteome</keyword>
<dbReference type="Proteomes" id="UP001642484">
    <property type="component" value="Unassembled WGS sequence"/>
</dbReference>
<evidence type="ECO:0000313" key="3">
    <source>
        <dbReference type="Proteomes" id="UP001642484"/>
    </source>
</evidence>
<feature type="compositionally biased region" description="Polar residues" evidence="1">
    <location>
        <begin position="149"/>
        <end position="161"/>
    </location>
</feature>
<gene>
    <name evidence="2" type="ORF">CCMP2556_LOCUS24489</name>
</gene>
<organism evidence="2 3">
    <name type="scientific">Durusdinium trenchii</name>
    <dbReference type="NCBI Taxonomy" id="1381693"/>
    <lineage>
        <taxon>Eukaryota</taxon>
        <taxon>Sar</taxon>
        <taxon>Alveolata</taxon>
        <taxon>Dinophyceae</taxon>
        <taxon>Suessiales</taxon>
        <taxon>Symbiodiniaceae</taxon>
        <taxon>Durusdinium</taxon>
    </lineage>
</organism>
<feature type="compositionally biased region" description="Polar residues" evidence="1">
    <location>
        <begin position="290"/>
        <end position="299"/>
    </location>
</feature>
<feature type="compositionally biased region" description="Basic and acidic residues" evidence="1">
    <location>
        <begin position="257"/>
        <end position="273"/>
    </location>
</feature>
<comment type="caution">
    <text evidence="2">The sequence shown here is derived from an EMBL/GenBank/DDBJ whole genome shotgun (WGS) entry which is preliminary data.</text>
</comment>
<feature type="compositionally biased region" description="Basic and acidic residues" evidence="1">
    <location>
        <begin position="132"/>
        <end position="148"/>
    </location>
</feature>
<feature type="region of interest" description="Disordered" evidence="1">
    <location>
        <begin position="287"/>
        <end position="339"/>
    </location>
</feature>
<dbReference type="EMBL" id="CAXAMN010016113">
    <property type="protein sequence ID" value="CAK9047332.1"/>
    <property type="molecule type" value="Genomic_DNA"/>
</dbReference>
<feature type="compositionally biased region" description="Low complexity" evidence="1">
    <location>
        <begin position="232"/>
        <end position="242"/>
    </location>
</feature>
<proteinExistence type="predicted"/>
<protein>
    <submittedName>
        <fullName evidence="2">Uncharacterized protein</fullName>
    </submittedName>
</protein>
<reference evidence="2 3" key="1">
    <citation type="submission" date="2024-02" db="EMBL/GenBank/DDBJ databases">
        <authorList>
            <person name="Chen Y."/>
            <person name="Shah S."/>
            <person name="Dougan E. K."/>
            <person name="Thang M."/>
            <person name="Chan C."/>
        </authorList>
    </citation>
    <scope>NUCLEOTIDE SEQUENCE [LARGE SCALE GENOMIC DNA]</scope>
</reference>
<evidence type="ECO:0000313" key="2">
    <source>
        <dbReference type="EMBL" id="CAK9047332.1"/>
    </source>
</evidence>
<feature type="compositionally biased region" description="Basic and acidic residues" evidence="1">
    <location>
        <begin position="201"/>
        <end position="225"/>
    </location>
</feature>